<evidence type="ECO:0000313" key="3">
    <source>
        <dbReference type="Proteomes" id="UP000281738"/>
    </source>
</evidence>
<dbReference type="CDD" id="cd00085">
    <property type="entry name" value="HNHc"/>
    <property type="match status" value="1"/>
</dbReference>
<name>A0A3N2CW07_9ACTN</name>
<sequence>MASNREAIGARLRFEVLRRCNFACYYCGVPASMGIKQLHIDHVVPVDLGGANQPWNLVAACWDCNAGKTNGVPTRELIDRVRSDYCGYLESTGEQVVSCKFCSLPFQLLPDEDWTDRCDTCDAILFYGYDAGAGTPREWVAP</sequence>
<organism evidence="2 3">
    <name type="scientific">Nocardioides aurantiacus</name>
    <dbReference type="NCBI Taxonomy" id="86796"/>
    <lineage>
        <taxon>Bacteria</taxon>
        <taxon>Bacillati</taxon>
        <taxon>Actinomycetota</taxon>
        <taxon>Actinomycetes</taxon>
        <taxon>Propionibacteriales</taxon>
        <taxon>Nocardioidaceae</taxon>
        <taxon>Nocardioides</taxon>
    </lineage>
</organism>
<dbReference type="InterPro" id="IPR003615">
    <property type="entry name" value="HNH_nuc"/>
</dbReference>
<comment type="caution">
    <text evidence="2">The sequence shown here is derived from an EMBL/GenBank/DDBJ whole genome shotgun (WGS) entry which is preliminary data.</text>
</comment>
<feature type="domain" description="HNH nuclease" evidence="1">
    <location>
        <begin position="11"/>
        <end position="66"/>
    </location>
</feature>
<evidence type="ECO:0000259" key="1">
    <source>
        <dbReference type="SMART" id="SM00507"/>
    </source>
</evidence>
<dbReference type="SUPFAM" id="SSF102114">
    <property type="entry name" value="Radical SAM enzymes"/>
    <property type="match status" value="1"/>
</dbReference>
<protein>
    <submittedName>
        <fullName evidence="2">HNH endonuclease</fullName>
    </submittedName>
</protein>
<dbReference type="GO" id="GO:0008270">
    <property type="term" value="F:zinc ion binding"/>
    <property type="evidence" value="ECO:0007669"/>
    <property type="project" value="InterPro"/>
</dbReference>
<dbReference type="GO" id="GO:0003676">
    <property type="term" value="F:nucleic acid binding"/>
    <property type="evidence" value="ECO:0007669"/>
    <property type="project" value="InterPro"/>
</dbReference>
<dbReference type="InterPro" id="IPR002711">
    <property type="entry name" value="HNH"/>
</dbReference>
<dbReference type="EMBL" id="RKHO01000001">
    <property type="protein sequence ID" value="ROR91735.1"/>
    <property type="molecule type" value="Genomic_DNA"/>
</dbReference>
<dbReference type="SMART" id="SM00507">
    <property type="entry name" value="HNHc"/>
    <property type="match status" value="1"/>
</dbReference>
<dbReference type="PANTHER" id="PTHR33877">
    <property type="entry name" value="SLL1193 PROTEIN"/>
    <property type="match status" value="1"/>
</dbReference>
<keyword evidence="3" id="KW-1185">Reference proteome</keyword>
<gene>
    <name evidence="2" type="ORF">EDD33_2610</name>
</gene>
<dbReference type="InterPro" id="IPR058240">
    <property type="entry name" value="rSAM_sf"/>
</dbReference>
<proteinExistence type="predicted"/>
<dbReference type="InterPro" id="IPR052892">
    <property type="entry name" value="NA-targeting_endonuclease"/>
</dbReference>
<dbReference type="Pfam" id="PF01844">
    <property type="entry name" value="HNH"/>
    <property type="match status" value="1"/>
</dbReference>
<dbReference type="GO" id="GO:0004519">
    <property type="term" value="F:endonuclease activity"/>
    <property type="evidence" value="ECO:0007669"/>
    <property type="project" value="UniProtKB-KW"/>
</dbReference>
<dbReference type="PANTHER" id="PTHR33877:SF1">
    <property type="entry name" value="TYPE IV METHYL-DIRECTED RESTRICTION ENZYME ECOKMCRA"/>
    <property type="match status" value="1"/>
</dbReference>
<accession>A0A3N2CW07</accession>
<keyword evidence="2" id="KW-0255">Endonuclease</keyword>
<keyword evidence="2" id="KW-0378">Hydrolase</keyword>
<dbReference type="Proteomes" id="UP000281738">
    <property type="component" value="Unassembled WGS sequence"/>
</dbReference>
<reference evidence="2 3" key="1">
    <citation type="submission" date="2018-11" db="EMBL/GenBank/DDBJ databases">
        <title>Sequencing the genomes of 1000 actinobacteria strains.</title>
        <authorList>
            <person name="Klenk H.-P."/>
        </authorList>
    </citation>
    <scope>NUCLEOTIDE SEQUENCE [LARGE SCALE GENOMIC DNA]</scope>
    <source>
        <strain evidence="2 3">DSM 12652</strain>
    </source>
</reference>
<dbReference type="AlphaFoldDB" id="A0A3N2CW07"/>
<dbReference type="Gene3D" id="1.10.30.50">
    <property type="match status" value="1"/>
</dbReference>
<evidence type="ECO:0000313" key="2">
    <source>
        <dbReference type="EMBL" id="ROR91735.1"/>
    </source>
</evidence>
<keyword evidence="2" id="KW-0540">Nuclease</keyword>